<organism evidence="2 3">
    <name type="scientific">Dendrobium nobile</name>
    <name type="common">Orchid</name>
    <dbReference type="NCBI Taxonomy" id="94219"/>
    <lineage>
        <taxon>Eukaryota</taxon>
        <taxon>Viridiplantae</taxon>
        <taxon>Streptophyta</taxon>
        <taxon>Embryophyta</taxon>
        <taxon>Tracheophyta</taxon>
        <taxon>Spermatophyta</taxon>
        <taxon>Magnoliopsida</taxon>
        <taxon>Liliopsida</taxon>
        <taxon>Asparagales</taxon>
        <taxon>Orchidaceae</taxon>
        <taxon>Epidendroideae</taxon>
        <taxon>Malaxideae</taxon>
        <taxon>Dendrobiinae</taxon>
        <taxon>Dendrobium</taxon>
    </lineage>
</organism>
<sequence length="70" mass="7424">MEKKERSKSVGLAIKNGDGISGSRNMSSEATSLAGPASALGFSKQRAGSLEGEVCSLLQRTEREIRERGL</sequence>
<evidence type="ECO:0000313" key="2">
    <source>
        <dbReference type="EMBL" id="KAI0501060.1"/>
    </source>
</evidence>
<proteinExistence type="predicted"/>
<dbReference type="SMR" id="A0A8T3AY56"/>
<comment type="caution">
    <text evidence="2">The sequence shown here is derived from an EMBL/GenBank/DDBJ whole genome shotgun (WGS) entry which is preliminary data.</text>
</comment>
<evidence type="ECO:0000256" key="1">
    <source>
        <dbReference type="SAM" id="MobiDB-lite"/>
    </source>
</evidence>
<feature type="region of interest" description="Disordered" evidence="1">
    <location>
        <begin position="1"/>
        <end position="36"/>
    </location>
</feature>
<protein>
    <submittedName>
        <fullName evidence="2">Uncharacterized protein</fullName>
    </submittedName>
</protein>
<feature type="compositionally biased region" description="Polar residues" evidence="1">
    <location>
        <begin position="22"/>
        <end position="31"/>
    </location>
</feature>
<dbReference type="Proteomes" id="UP000829196">
    <property type="component" value="Unassembled WGS sequence"/>
</dbReference>
<dbReference type="AlphaFoldDB" id="A0A8T3AY56"/>
<keyword evidence="3" id="KW-1185">Reference proteome</keyword>
<gene>
    <name evidence="2" type="ORF">KFK09_019278</name>
</gene>
<evidence type="ECO:0000313" key="3">
    <source>
        <dbReference type="Proteomes" id="UP000829196"/>
    </source>
</evidence>
<accession>A0A8T3AY56</accession>
<dbReference type="EMBL" id="JAGYWB010000013">
    <property type="protein sequence ID" value="KAI0501060.1"/>
    <property type="molecule type" value="Genomic_DNA"/>
</dbReference>
<reference evidence="2" key="1">
    <citation type="journal article" date="2022" name="Front. Genet.">
        <title>Chromosome-Scale Assembly of the Dendrobium nobile Genome Provides Insights Into the Molecular Mechanism of the Biosynthesis of the Medicinal Active Ingredient of Dendrobium.</title>
        <authorList>
            <person name="Xu Q."/>
            <person name="Niu S.-C."/>
            <person name="Li K.-L."/>
            <person name="Zheng P.-J."/>
            <person name="Zhang X.-J."/>
            <person name="Jia Y."/>
            <person name="Liu Y."/>
            <person name="Niu Y.-X."/>
            <person name="Yu L.-H."/>
            <person name="Chen D.-F."/>
            <person name="Zhang G.-Q."/>
        </authorList>
    </citation>
    <scope>NUCLEOTIDE SEQUENCE</scope>
    <source>
        <tissue evidence="2">Leaf</tissue>
    </source>
</reference>
<name>A0A8T3AY56_DENNO</name>